<protein>
    <recommendedName>
        <fullName evidence="12">rRNA adenine N(6)-methyltransferase</fullName>
        <ecNumber evidence="12">2.1.1.-</ecNumber>
    </recommendedName>
</protein>
<evidence type="ECO:0000256" key="8">
    <source>
        <dbReference type="ARBA" id="ARBA00023015"/>
    </source>
</evidence>
<keyword evidence="15" id="KW-1185">Reference proteome</keyword>
<evidence type="ECO:0000256" key="1">
    <source>
        <dbReference type="ARBA" id="ARBA00004173"/>
    </source>
</evidence>
<dbReference type="SUPFAM" id="SSF53335">
    <property type="entry name" value="S-adenosyl-L-methionine-dependent methyltransferases"/>
    <property type="match status" value="1"/>
</dbReference>
<keyword evidence="2 12" id="KW-0698">rRNA processing</keyword>
<dbReference type="PROSITE" id="PS01131">
    <property type="entry name" value="RRNA_A_DIMETH"/>
    <property type="match status" value="1"/>
</dbReference>
<dbReference type="EMBL" id="JAIFRP010004405">
    <property type="protein sequence ID" value="KAK2576800.1"/>
    <property type="molecule type" value="Genomic_DNA"/>
</dbReference>
<keyword evidence="5 11" id="KW-0949">S-adenosyl-L-methionine</keyword>
<dbReference type="PROSITE" id="PS51689">
    <property type="entry name" value="SAM_RNA_A_N6_MT"/>
    <property type="match status" value="1"/>
</dbReference>
<feature type="binding site" evidence="11">
    <location>
        <position position="80"/>
    </location>
    <ligand>
        <name>S-adenosyl-L-methionine</name>
        <dbReference type="ChEBI" id="CHEBI:59789"/>
    </ligand>
</feature>
<feature type="domain" description="Ribosomal RNA adenine methylase transferase N-terminal" evidence="13">
    <location>
        <begin position="38"/>
        <end position="232"/>
    </location>
</feature>
<evidence type="ECO:0000256" key="11">
    <source>
        <dbReference type="PROSITE-ProRule" id="PRU01026"/>
    </source>
</evidence>
<keyword evidence="6 11" id="KW-0694">RNA-binding</keyword>
<comment type="caution">
    <text evidence="11">Lacks conserved residue(s) required for the propagation of feature annotation.</text>
</comment>
<dbReference type="EC" id="2.1.1.-" evidence="12"/>
<dbReference type="PANTHER" id="PTHR11727:SF17">
    <property type="entry name" value="DIMETHYLADENOSINE TRANSFERASE 1, MITOCHONDRIAL"/>
    <property type="match status" value="1"/>
</dbReference>
<evidence type="ECO:0000256" key="4">
    <source>
        <dbReference type="ARBA" id="ARBA00022679"/>
    </source>
</evidence>
<keyword evidence="4 11" id="KW-0808">Transferase</keyword>
<feature type="binding site" evidence="11">
    <location>
        <position position="58"/>
    </location>
    <ligand>
        <name>S-adenosyl-L-methionine</name>
        <dbReference type="ChEBI" id="CHEBI:59789"/>
    </ligand>
</feature>
<dbReference type="Gene3D" id="3.40.50.150">
    <property type="entry name" value="Vaccinia Virus protein VP39"/>
    <property type="match status" value="1"/>
</dbReference>
<sequence length="342" mass="39183">MMLPTEILQTIFCAKALNVTNFLSSYHGQGFHAQNEQLIDKIIKKAGNLAESHVVEVGPGPGGLTRSIIRKGPKQVIVVEKDQRFKPTLDMLADSFSSINGQMNIIYDDIRNVNMTSMFPMEEKKNWDDECPKIHLIGNLPFNVSTPLIIQWLRQISEHTGPWAYGRTKMLLTFQKEVAERLVAEPCQDQRCRLSVMAQTWTSPILRITVPGRAFLPKPDVDVGVVTFVPLKKPRTAHSFDLFEKVTRHVFSFRQKYSIKCVATLFPEYCREEFADLTYKLADLDPTTRPTQLTIDDINRIATAYKYLTEKHPEIASFEYRSSHRILPLKYTKIVSISDYVE</sequence>
<gene>
    <name evidence="14" type="ORF">KPH14_005436</name>
</gene>
<keyword evidence="10" id="KW-0804">Transcription</keyword>
<dbReference type="AlphaFoldDB" id="A0AAD9VK79"/>
<dbReference type="GO" id="GO:0000179">
    <property type="term" value="F:rRNA (adenine-N6,N6-)-dimethyltransferase activity"/>
    <property type="evidence" value="ECO:0007669"/>
    <property type="project" value="UniProtKB-UniRule"/>
</dbReference>
<evidence type="ECO:0000313" key="14">
    <source>
        <dbReference type="EMBL" id="KAK2576800.1"/>
    </source>
</evidence>
<dbReference type="Proteomes" id="UP001258017">
    <property type="component" value="Unassembled WGS sequence"/>
</dbReference>
<evidence type="ECO:0000259" key="13">
    <source>
        <dbReference type="SMART" id="SM00650"/>
    </source>
</evidence>
<keyword evidence="9" id="KW-0496">Mitochondrion</keyword>
<dbReference type="CDD" id="cd02440">
    <property type="entry name" value="AdoMet_MTases"/>
    <property type="match status" value="1"/>
</dbReference>
<feature type="binding site" evidence="11">
    <location>
        <position position="109"/>
    </location>
    <ligand>
        <name>S-adenosyl-L-methionine</name>
        <dbReference type="ChEBI" id="CHEBI:59789"/>
    </ligand>
</feature>
<dbReference type="InterPro" id="IPR020596">
    <property type="entry name" value="rRNA_Ade_Mease_Trfase_CS"/>
</dbReference>
<reference evidence="14" key="2">
    <citation type="journal article" date="2023" name="Commun. Biol.">
        <title>Intrasexual cuticular hydrocarbon dimorphism in a wasp sheds light on hydrocarbon biosynthesis genes in Hymenoptera.</title>
        <authorList>
            <person name="Moris V.C."/>
            <person name="Podsiadlowski L."/>
            <person name="Martin S."/>
            <person name="Oeyen J.P."/>
            <person name="Donath A."/>
            <person name="Petersen M."/>
            <person name="Wilbrandt J."/>
            <person name="Misof B."/>
            <person name="Liedtke D."/>
            <person name="Thamm M."/>
            <person name="Scheiner R."/>
            <person name="Schmitt T."/>
            <person name="Niehuis O."/>
        </authorList>
    </citation>
    <scope>NUCLEOTIDE SEQUENCE</scope>
    <source>
        <strain evidence="14">GBR_01_08_01A</strain>
    </source>
</reference>
<comment type="caution">
    <text evidence="14">The sequence shown here is derived from an EMBL/GenBank/DDBJ whole genome shotgun (WGS) entry which is preliminary data.</text>
</comment>
<reference evidence="14" key="1">
    <citation type="submission" date="2021-08" db="EMBL/GenBank/DDBJ databases">
        <authorList>
            <person name="Misof B."/>
            <person name="Oliver O."/>
            <person name="Podsiadlowski L."/>
            <person name="Donath A."/>
            <person name="Peters R."/>
            <person name="Mayer C."/>
            <person name="Rust J."/>
            <person name="Gunkel S."/>
            <person name="Lesny P."/>
            <person name="Martin S."/>
            <person name="Oeyen J.P."/>
            <person name="Petersen M."/>
            <person name="Panagiotis P."/>
            <person name="Wilbrandt J."/>
            <person name="Tanja T."/>
        </authorList>
    </citation>
    <scope>NUCLEOTIDE SEQUENCE</scope>
    <source>
        <strain evidence="14">GBR_01_08_01A</strain>
        <tissue evidence="14">Thorax + abdomen</tissue>
    </source>
</reference>
<keyword evidence="3 11" id="KW-0489">Methyltransferase</keyword>
<dbReference type="Gene3D" id="1.10.8.100">
    <property type="entry name" value="Ribosomal RNA adenine dimethylase-like, domain 2"/>
    <property type="match status" value="1"/>
</dbReference>
<dbReference type="GO" id="GO:0034246">
    <property type="term" value="F:mitochondrial transcription factor activity"/>
    <property type="evidence" value="ECO:0007669"/>
    <property type="project" value="TreeGrafter"/>
</dbReference>
<dbReference type="GO" id="GO:0005759">
    <property type="term" value="C:mitochondrial matrix"/>
    <property type="evidence" value="ECO:0007669"/>
    <property type="project" value="TreeGrafter"/>
</dbReference>
<evidence type="ECO:0000256" key="12">
    <source>
        <dbReference type="RuleBase" id="RU362106"/>
    </source>
</evidence>
<evidence type="ECO:0000256" key="7">
    <source>
        <dbReference type="ARBA" id="ARBA00022946"/>
    </source>
</evidence>
<dbReference type="GO" id="GO:0006391">
    <property type="term" value="P:transcription initiation at mitochondrial promoter"/>
    <property type="evidence" value="ECO:0007669"/>
    <property type="project" value="TreeGrafter"/>
</dbReference>
<evidence type="ECO:0000313" key="15">
    <source>
        <dbReference type="Proteomes" id="UP001258017"/>
    </source>
</evidence>
<accession>A0AAD9VK79</accession>
<dbReference type="PANTHER" id="PTHR11727">
    <property type="entry name" value="DIMETHYLADENOSINE TRANSFERASE"/>
    <property type="match status" value="1"/>
</dbReference>
<dbReference type="InterPro" id="IPR023165">
    <property type="entry name" value="rRNA_Ade_diMease-like_C"/>
</dbReference>
<organism evidence="14 15">
    <name type="scientific">Odynerus spinipes</name>
    <dbReference type="NCBI Taxonomy" id="1348599"/>
    <lineage>
        <taxon>Eukaryota</taxon>
        <taxon>Metazoa</taxon>
        <taxon>Ecdysozoa</taxon>
        <taxon>Arthropoda</taxon>
        <taxon>Hexapoda</taxon>
        <taxon>Insecta</taxon>
        <taxon>Pterygota</taxon>
        <taxon>Neoptera</taxon>
        <taxon>Endopterygota</taxon>
        <taxon>Hymenoptera</taxon>
        <taxon>Apocrita</taxon>
        <taxon>Aculeata</taxon>
        <taxon>Vespoidea</taxon>
        <taxon>Vespidae</taxon>
        <taxon>Eumeninae</taxon>
        <taxon>Odynerus</taxon>
    </lineage>
</organism>
<name>A0AAD9VK79_9HYME</name>
<feature type="binding site" evidence="11">
    <location>
        <position position="139"/>
    </location>
    <ligand>
        <name>S-adenosyl-L-methionine</name>
        <dbReference type="ChEBI" id="CHEBI:59789"/>
    </ligand>
</feature>
<dbReference type="InterPro" id="IPR001737">
    <property type="entry name" value="KsgA/Erm"/>
</dbReference>
<evidence type="ECO:0000256" key="5">
    <source>
        <dbReference type="ARBA" id="ARBA00022691"/>
    </source>
</evidence>
<evidence type="ECO:0000256" key="10">
    <source>
        <dbReference type="ARBA" id="ARBA00023163"/>
    </source>
</evidence>
<comment type="similarity">
    <text evidence="11 12">Belongs to the class I-like SAM-binding methyltransferase superfamily. rRNA adenine N(6)-methyltransferase family.</text>
</comment>
<dbReference type="SMART" id="SM00650">
    <property type="entry name" value="rADc"/>
    <property type="match status" value="1"/>
</dbReference>
<evidence type="ECO:0000256" key="2">
    <source>
        <dbReference type="ARBA" id="ARBA00022552"/>
    </source>
</evidence>
<dbReference type="InterPro" id="IPR020598">
    <property type="entry name" value="rRNA_Ade_methylase_Trfase_N"/>
</dbReference>
<evidence type="ECO:0000256" key="9">
    <source>
        <dbReference type="ARBA" id="ARBA00023128"/>
    </source>
</evidence>
<dbReference type="FunFam" id="3.40.50.150:FF:000109">
    <property type="entry name" value="rRNA adenine N(6)-methyltransferase"/>
    <property type="match status" value="1"/>
</dbReference>
<dbReference type="Pfam" id="PF00398">
    <property type="entry name" value="RrnaAD"/>
    <property type="match status" value="1"/>
</dbReference>
<evidence type="ECO:0000256" key="6">
    <source>
        <dbReference type="ARBA" id="ARBA00022884"/>
    </source>
</evidence>
<proteinExistence type="inferred from homology"/>
<dbReference type="GO" id="GO:0003723">
    <property type="term" value="F:RNA binding"/>
    <property type="evidence" value="ECO:0007669"/>
    <property type="project" value="UniProtKB-UniRule"/>
</dbReference>
<keyword evidence="8" id="KW-0805">Transcription regulation</keyword>
<keyword evidence="7" id="KW-0809">Transit peptide</keyword>
<comment type="subcellular location">
    <subcellularLocation>
        <location evidence="1">Mitochondrion</location>
    </subcellularLocation>
</comment>
<dbReference type="InterPro" id="IPR029063">
    <property type="entry name" value="SAM-dependent_MTases_sf"/>
</dbReference>
<evidence type="ECO:0000256" key="3">
    <source>
        <dbReference type="ARBA" id="ARBA00022603"/>
    </source>
</evidence>